<feature type="region of interest" description="Disordered" evidence="12">
    <location>
        <begin position="897"/>
        <end position="917"/>
    </location>
</feature>
<feature type="region of interest" description="Disordered" evidence="12">
    <location>
        <begin position="2189"/>
        <end position="2234"/>
    </location>
</feature>
<feature type="region of interest" description="Disordered" evidence="12">
    <location>
        <begin position="3267"/>
        <end position="3289"/>
    </location>
</feature>
<dbReference type="PROSITE" id="PS51221">
    <property type="entry name" value="TTL"/>
    <property type="match status" value="1"/>
</dbReference>
<feature type="compositionally biased region" description="Polar residues" evidence="12">
    <location>
        <begin position="1968"/>
        <end position="1977"/>
    </location>
</feature>
<dbReference type="Proteomes" id="UP000269221">
    <property type="component" value="Unassembled WGS sequence"/>
</dbReference>
<dbReference type="STRING" id="333673.A0A3M0KCM5"/>
<dbReference type="GO" id="GO:0005524">
    <property type="term" value="F:ATP binding"/>
    <property type="evidence" value="ECO:0007669"/>
    <property type="project" value="UniProtKB-KW"/>
</dbReference>
<evidence type="ECO:0000256" key="12">
    <source>
        <dbReference type="SAM" id="MobiDB-lite"/>
    </source>
</evidence>
<feature type="compositionally biased region" description="Polar residues" evidence="12">
    <location>
        <begin position="2445"/>
        <end position="2469"/>
    </location>
</feature>
<feature type="domain" description="HYDIN/VesB/CFA65-like Ig-like" evidence="14">
    <location>
        <begin position="399"/>
        <end position="498"/>
    </location>
</feature>
<dbReference type="Pfam" id="PF03133">
    <property type="entry name" value="TTL"/>
    <property type="match status" value="1"/>
</dbReference>
<keyword evidence="16" id="KW-1185">Reference proteome</keyword>
<dbReference type="GO" id="GO:0003341">
    <property type="term" value="P:cilium movement"/>
    <property type="evidence" value="ECO:0007669"/>
    <property type="project" value="TreeGrafter"/>
</dbReference>
<dbReference type="InterPro" id="IPR033768">
    <property type="entry name" value="Hydin_ADK"/>
</dbReference>
<dbReference type="OrthoDB" id="442692at2759"/>
<evidence type="ECO:0000256" key="10">
    <source>
        <dbReference type="ARBA" id="ARBA00023273"/>
    </source>
</evidence>
<feature type="compositionally biased region" description="Basic and acidic residues" evidence="12">
    <location>
        <begin position="2189"/>
        <end position="2229"/>
    </location>
</feature>
<feature type="compositionally biased region" description="Basic and acidic residues" evidence="12">
    <location>
        <begin position="1997"/>
        <end position="2009"/>
    </location>
</feature>
<evidence type="ECO:0000259" key="14">
    <source>
        <dbReference type="Pfam" id="PF22544"/>
    </source>
</evidence>
<feature type="region of interest" description="Disordered" evidence="12">
    <location>
        <begin position="1966"/>
        <end position="2011"/>
    </location>
</feature>
<dbReference type="GO" id="GO:0005930">
    <property type="term" value="C:axoneme"/>
    <property type="evidence" value="ECO:0007669"/>
    <property type="project" value="TreeGrafter"/>
</dbReference>
<comment type="similarity">
    <text evidence="3">Belongs to the tubulin--tyrosine ligase family.</text>
</comment>
<evidence type="ECO:0000256" key="8">
    <source>
        <dbReference type="ARBA" id="ARBA00022840"/>
    </source>
</evidence>
<dbReference type="InterPro" id="IPR033305">
    <property type="entry name" value="Hydin-like"/>
</dbReference>
<evidence type="ECO:0000313" key="15">
    <source>
        <dbReference type="EMBL" id="RMC08984.1"/>
    </source>
</evidence>
<dbReference type="Gene3D" id="2.60.40.10">
    <property type="entry name" value="Immunoglobulins"/>
    <property type="match status" value="12"/>
</dbReference>
<evidence type="ECO:0000256" key="2">
    <source>
        <dbReference type="ARBA" id="ARBA00004496"/>
    </source>
</evidence>
<evidence type="ECO:0000256" key="7">
    <source>
        <dbReference type="ARBA" id="ARBA00022741"/>
    </source>
</evidence>
<evidence type="ECO:0000259" key="13">
    <source>
        <dbReference type="Pfam" id="PF17213"/>
    </source>
</evidence>
<evidence type="ECO:0000256" key="9">
    <source>
        <dbReference type="ARBA" id="ARBA00023069"/>
    </source>
</evidence>
<evidence type="ECO:0000256" key="11">
    <source>
        <dbReference type="SAM" id="Coils"/>
    </source>
</evidence>
<keyword evidence="10" id="KW-0966">Cell projection</keyword>
<dbReference type="GO" id="GO:1904158">
    <property type="term" value="P:axonemal central apparatus assembly"/>
    <property type="evidence" value="ECO:0007669"/>
    <property type="project" value="TreeGrafter"/>
</dbReference>
<feature type="domain" description="HYDIN/VesB/CFA65-like Ig-like" evidence="14">
    <location>
        <begin position="135"/>
        <end position="228"/>
    </location>
</feature>
<dbReference type="Pfam" id="PF22544">
    <property type="entry name" value="HYDIN_VesB_CFA65-like_Ig"/>
    <property type="match status" value="2"/>
</dbReference>
<dbReference type="Pfam" id="PF17213">
    <property type="entry name" value="Hydin_ADK"/>
    <property type="match status" value="1"/>
</dbReference>
<keyword evidence="9" id="KW-0969">Cilium</keyword>
<comment type="caution">
    <text evidence="15">The sequence shown here is derived from an EMBL/GenBank/DDBJ whole genome shotgun (WGS) entry which is preliminary data.</text>
</comment>
<dbReference type="InterPro" id="IPR053879">
    <property type="entry name" value="HYDIN_VesB_CFA65-like_Ig"/>
</dbReference>
<evidence type="ECO:0000256" key="3">
    <source>
        <dbReference type="ARBA" id="ARBA00006820"/>
    </source>
</evidence>
<dbReference type="EMBL" id="QRBI01000116">
    <property type="protein sequence ID" value="RMC08984.1"/>
    <property type="molecule type" value="Genomic_DNA"/>
</dbReference>
<keyword evidence="8" id="KW-0067">ATP-binding</keyword>
<feature type="region of interest" description="Disordered" evidence="12">
    <location>
        <begin position="2277"/>
        <end position="2331"/>
    </location>
</feature>
<feature type="coiled-coil region" evidence="11">
    <location>
        <begin position="2105"/>
        <end position="2134"/>
    </location>
</feature>
<protein>
    <submittedName>
        <fullName evidence="15">Uncharacterized protein</fullName>
    </submittedName>
</protein>
<keyword evidence="5" id="KW-0436">Ligase</keyword>
<reference evidence="15 16" key="1">
    <citation type="submission" date="2018-07" db="EMBL/GenBank/DDBJ databases">
        <title>A high quality draft genome assembly of the barn swallow (H. rustica rustica).</title>
        <authorList>
            <person name="Formenti G."/>
            <person name="Chiara M."/>
            <person name="Poveda L."/>
            <person name="Francoijs K.-J."/>
            <person name="Bonisoli-Alquati A."/>
            <person name="Canova L."/>
            <person name="Gianfranceschi L."/>
            <person name="Horner D.S."/>
            <person name="Saino N."/>
        </authorList>
    </citation>
    <scope>NUCLEOTIDE SEQUENCE [LARGE SCALE GENOMIC DNA]</scope>
    <source>
        <strain evidence="15">Chelidonia</strain>
        <tissue evidence="15">Blood</tissue>
    </source>
</reference>
<feature type="compositionally biased region" description="Polar residues" evidence="12">
    <location>
        <begin position="2277"/>
        <end position="2293"/>
    </location>
</feature>
<feature type="compositionally biased region" description="Basic and acidic residues" evidence="12">
    <location>
        <begin position="1978"/>
        <end position="1989"/>
    </location>
</feature>
<evidence type="ECO:0000313" key="16">
    <source>
        <dbReference type="Proteomes" id="UP000269221"/>
    </source>
</evidence>
<keyword evidence="6" id="KW-0493">Microtubule</keyword>
<keyword evidence="11" id="KW-0175">Coiled coil</keyword>
<keyword evidence="7" id="KW-0547">Nucleotide-binding</keyword>
<accession>A0A3M0KCM5</accession>
<dbReference type="FunFam" id="3.30.470.20:FF:000009">
    <property type="entry name" value="tubulin polyglutamylase TTLL5 isoform X1"/>
    <property type="match status" value="1"/>
</dbReference>
<gene>
    <name evidence="15" type="ORF">DUI87_13981</name>
</gene>
<name>A0A3M0KCM5_HIRRU</name>
<organism evidence="15 16">
    <name type="scientific">Hirundo rustica rustica</name>
    <dbReference type="NCBI Taxonomy" id="333673"/>
    <lineage>
        <taxon>Eukaryota</taxon>
        <taxon>Metazoa</taxon>
        <taxon>Chordata</taxon>
        <taxon>Craniata</taxon>
        <taxon>Vertebrata</taxon>
        <taxon>Euteleostomi</taxon>
        <taxon>Archelosauria</taxon>
        <taxon>Archosauria</taxon>
        <taxon>Dinosauria</taxon>
        <taxon>Saurischia</taxon>
        <taxon>Theropoda</taxon>
        <taxon>Coelurosauria</taxon>
        <taxon>Aves</taxon>
        <taxon>Neognathae</taxon>
        <taxon>Neoaves</taxon>
        <taxon>Telluraves</taxon>
        <taxon>Australaves</taxon>
        <taxon>Passeriformes</taxon>
        <taxon>Sylvioidea</taxon>
        <taxon>Hirundinidae</taxon>
        <taxon>Hirundo</taxon>
    </lineage>
</organism>
<feature type="compositionally biased region" description="Basic and acidic residues" evidence="12">
    <location>
        <begin position="2294"/>
        <end position="2311"/>
    </location>
</feature>
<dbReference type="InterPro" id="IPR013783">
    <property type="entry name" value="Ig-like_fold"/>
</dbReference>
<dbReference type="InterPro" id="IPR004344">
    <property type="entry name" value="TTL/TTLL_fam"/>
</dbReference>
<keyword evidence="4" id="KW-0963">Cytoplasm</keyword>
<evidence type="ECO:0000256" key="4">
    <source>
        <dbReference type="ARBA" id="ARBA00022490"/>
    </source>
</evidence>
<dbReference type="PANTHER" id="PTHR23053:SF0">
    <property type="entry name" value="HYDROCEPHALUS-INDUCING PROTEIN HOMOLOG"/>
    <property type="match status" value="1"/>
</dbReference>
<proteinExistence type="inferred from homology"/>
<evidence type="ECO:0000256" key="1">
    <source>
        <dbReference type="ARBA" id="ARBA00004138"/>
    </source>
</evidence>
<evidence type="ECO:0000256" key="6">
    <source>
        <dbReference type="ARBA" id="ARBA00022701"/>
    </source>
</evidence>
<evidence type="ECO:0000256" key="5">
    <source>
        <dbReference type="ARBA" id="ARBA00022598"/>
    </source>
</evidence>
<dbReference type="GO" id="GO:0005874">
    <property type="term" value="C:microtubule"/>
    <property type="evidence" value="ECO:0007669"/>
    <property type="project" value="UniProtKB-KW"/>
</dbReference>
<dbReference type="SUPFAM" id="SSF56059">
    <property type="entry name" value="Glutathione synthetase ATP-binding domain-like"/>
    <property type="match status" value="1"/>
</dbReference>
<feature type="domain" description="Hydin adenylate kinase-like" evidence="13">
    <location>
        <begin position="1901"/>
        <end position="1988"/>
    </location>
</feature>
<dbReference type="InterPro" id="IPR027417">
    <property type="entry name" value="P-loop_NTPase"/>
</dbReference>
<dbReference type="Gene3D" id="3.30.470.20">
    <property type="entry name" value="ATP-grasp fold, B domain"/>
    <property type="match status" value="1"/>
</dbReference>
<dbReference type="GO" id="GO:0016874">
    <property type="term" value="F:ligase activity"/>
    <property type="evidence" value="ECO:0007669"/>
    <property type="project" value="UniProtKB-KW"/>
</dbReference>
<feature type="compositionally biased region" description="Polar residues" evidence="12">
    <location>
        <begin position="2312"/>
        <end position="2324"/>
    </location>
</feature>
<sequence>MASGLPKTTPTPRLLLRERLKSISLSSVAPKQSLVQASPPEMVFQNVAAHEVSEMVVSIINKDKGCRVVNISMKSSPYFQLDCPNGVCHIVPAGMSTHVRVRFTPDKNKDYSHELVCMSQRERIVVPIRAIAARAILDFPDQLDFSVCPVKCSTQKTLLVRNVGNRAARYQLSTQSPFSVVPATGSLGVGGTMQVTVGFHPLTAGDHSGSLVVCCTGEKSIHTNLQGKAEDVNIELSTNFVKVEKTFVNMSNHATMFIKNSSNITAHFQWKAFPTEEHENEEKRRQCSLLQSSAKVWREAYKKDKKMEKEKGFCENRASLLFNKYEQDKAKVQADPMLFSNDIFFIEPMEGEIGPHCLAEIKVTFKPLEAREYRCVAYCNISGRESRLPLSLRGKGQGPLVELCSDTLNLGSLSANTPHNCEVKLINQGAIDAPFTYIPSTTIMGSCFKFAPVEGIITPGGIQTLQISFNATMLGCFEEQFQFSVAGSPTPVILTIKGHVTGTTLHFDVDELDFGDISFGFPFTKTCRLTNTSPEPLTFKLRVSDDGTQPAVSSFDQIHSDSDPSWRKGLHFSVKPREFTMNPSQGTILPQRYQDIEVTLCPNTVMEFYRKMLVDLEEIGEGVASLIIQARCFVPKLQVYPKILCVDDCCLNTPVQKKFLIRNNTHLPGCYGLIPQERKEDSPVFYSSPKPCGIVQPQSTAEIPLVVEVQTLGEHRTSVSIGVFGDERNPLGIELLSCGKLSEIYPSPRLIEFGMIPVLQPNSQSFTLFNEGLVPRDFRMEIVCKPHCYIIEPREGAIPARGAVPVTITATLDGTGVFRDVIKLFIENNLWSTVMLQALGIGPKIFIDKPFTPELNLGYQFSLLPCTCHFKLTNRDHHFHRLFWKVECNSPAEGEVQSTSALSSPKAKDDSQSPKRTCPMFGLEPPSMDLQPGASVDMVLRGFSRVPQVVRDYVRCEAVIGTGRVTKNIMETIITCEFIDPSIEVSSSQFSFCVVKKPSDVLTLHYQPLTIKNTCLLPLDLMLSLERPFQVCNANQQPLPDGQPVTVDVKQTCHLYIAFDPAYKLDFNSWKEKKVLKIEMVRGHPSVEQITLWGEVHFPNLQIQPSTLEFGCIMAGTEEVHSLEMTNCSPLPVKYCWTFQTDSQVNWSRYELHPPKLKPEPPKVKSVYLDHPATQWRRFKIRNVEEPATTPEELRDLAQSSGAETFRILPLSGVLQPGERQQVFFSFFGHHNTITRGTALCCVEGGPTYKVELTGGAPCVSYSLSPREIDCGLQIFNEIHHSTVTLENTCKVKFNWVINPSTADQHLPGVFLVNPNFGSIAPGEKQVLNFSYMPVLPGAFSRTYQLKVGDLNPESISLKGEAFFPMITVNLPWNINGSEKYEEPPKQLGIQQQYTQRNKSVVGKNTESPNTETLKSQTLMTPTLKIQAPATQTPKTLTMTTQNLKTQNQKPCLLGSGIVPDNQVQVEMVKMLVEKAALELQQKLTSHLPKNRFPDKQLCQSLLKVELPEYVLDMGSVLKGCTERRTLEITNPGQIYLSFQMGVSVLQDTGFSVHMDRVKGLPPRYTMEFDVSFESARWPQGDVDVLLPIKVAEGLTYNIRLHATVLELSLDVSKSALEFSDILVGQCQLETVRLYNWFQVPCKWSITAIKPVMKKNQHKYMTPDGHQKQLALEHEPCPFEVTPCEGTLDAGSWQDLQIQFAPKEERSYENELTLKICGNCNPLKLHLSGQGLEPRLEFSPPALEMEWVLVDSDGVEATVVVKNPCSFPIEFYSLDFDEQYLEEKKILRMAVGSEYQKNFVMPPRAVGGTLPPEVLEDYEAQKRPKAQRAELRAMAEAEATAEAEAEAMGKAAPAHHRSVPLYPEPMVKATGNPISQAVMRHLGIDPSSERHEAQQQKGIVVVVHGPPRAGKTEIAAELSCWYGGACLSIDTVVKEAIANDGSQAGLGARDLCTKAAMELKGKDEGKNLQLTAQTKNKQASEEKINETAKGKNPPAQKKKEPASKPDIQDTKFTVSTAPAPQQLNITSSCGEELNCLSCVLPEDVLVDILCERLKCKDCYKGVVFDGLESLFASSLESSLLCVLKAVKNRRHIFIVNLHQDYASWKAKEEAEIQREKAQREKEELQREFALQRNIERVSQMDEDEYDALPEEEKAEVDKILLEWNLMRRERELKWLAPKLEEKAKALEEEERQKKEKKSVSLEKQPAKPEKGKTKAPEKKETKIPEKGETEIPEDLSEMEKNLILRFQIYESSQQNVAQVFSYWDRVQGTMELPVIQKGNNSQSSAENKGQKTNKPQEKVEKKPEQKTEDHGSLQSSQPETQSNVAEGAVRDEHVGVPCLDIPVTDPKAMFREIMNSGRLPTKDQMLRYLGLHPEGPPLPPAAILSIVDYPEERLSSAEHVEPFIIDSPEDAAMEDNLAKAPDVKGSSVEGQPKTGEAASRDNCPKENQISSQRIESPWDSSTAKPKSTLKSASIPTEFLRLKQYRWIVPAHGEVELKVHFSTKKPGKFEQTLRFELVETKRQYELPCSGTGLYPSISQDPRLVFPQWRETMEADEIIFKEYVESTEQFHFGPLLCGKSREWYKAQNCPGNSENITILNNSPVDVEVQFSFENDGKAETFLLDPPSMTLKAEEKQELTIWAYPTSLGFLEDKLICCIGKNPDPVVFSLCCHGVHVKLEVSPLELSFDRLLLHRTASRTLVLKNDTLLPIAWQFSGLDDLVEDFSLSQENGIIDPRSEFEVTLNFKAGQIGSIEKTLRLEVSDTENILGVVQAENVKISAEVYDVSLSIDMPEGPDGSLEFGTPNVLDKVKRALHLKKKGVNNTNYSVPSIHLSGCKYESVRRAARRCGLKEVEDHDEWTVLWTNSTVALDSFRKMKPFQKINRFPGMMELGRKDLLACNLNRMLRLFPEEYSFFPRTWCLPADYGDFRAYRSMRKTRTFICKPHNRCQGRGIFITNHLKKIERRKRMICQQYISEPFLIDGFKFDLRIYVLVTSCDPLRIFLHKEGLVRFATMKYIARSTRNLGDSCMHLTNYAINRHNANFVRDDAVGSKRKLSNLNAWMAEHNYDTSKLWADIDDIVIKTLISAHSVLKHHYQKYFSNHTTGCACFEILGFDILLDRRLKPWLLEVNRSPSLRTVSQLDREVKDALLCDTFNLINVHACDKKRVLEEDKRQVEERLLQPNQTLHESRRRKQISQAAWLAEAETYENEHLGGFRRIYPAPGTEKYEPFFQQSRSLFQETAASKAREEHVRHQLEEMRLEKEKLEAATRKKKRIQNKSTAPTTHLTHKSTEAWDRKVKCMRYNSMQPQNIVEHEEKRRGNALLQREKLIRKLGIVEQLSRLLPTADTQRSCALPSQLQFPWDVIGDDNACNVTMLFSFPGVPAQPLGHSIVQSQRAQALRRLIPGPDPNMQPLCVRGQSILYHVRHKGPQALGRGWLQGQAAGTAVTQPCAHTKGLQLRDQQRPGNSTQAEGCAAGSLSPSDEVICPPASPAIPEQATGDGIFIPEVMQELPITTAVHGQRRDASHRCVSVWKTGIC</sequence>
<comment type="subcellular location">
    <subcellularLocation>
        <location evidence="1">Cell projection</location>
        <location evidence="1">Cilium</location>
    </subcellularLocation>
    <subcellularLocation>
        <location evidence="2">Cytoplasm</location>
    </subcellularLocation>
</comment>
<feature type="region of interest" description="Disordered" evidence="12">
    <location>
        <begin position="3456"/>
        <end position="3475"/>
    </location>
</feature>
<dbReference type="Gene3D" id="3.40.50.300">
    <property type="entry name" value="P-loop containing nucleotide triphosphate hydrolases"/>
    <property type="match status" value="1"/>
</dbReference>
<dbReference type="PANTHER" id="PTHR23053">
    <property type="entry name" value="DLEC1 DELETED IN LUNG AND ESOPHAGEAL CANCER 1"/>
    <property type="match status" value="1"/>
</dbReference>
<feature type="region of interest" description="Disordered" evidence="12">
    <location>
        <begin position="2419"/>
        <end position="2469"/>
    </location>
</feature>
<dbReference type="SUPFAM" id="SSF52540">
    <property type="entry name" value="P-loop containing nucleoside triphosphate hydrolases"/>
    <property type="match status" value="1"/>
</dbReference>